<dbReference type="EMBL" id="FMAK01000069">
    <property type="protein sequence ID" value="SCB71500.1"/>
    <property type="molecule type" value="Genomic_DNA"/>
</dbReference>
<accession>A0A1G4ERD6</accession>
<evidence type="ECO:0000313" key="1">
    <source>
        <dbReference type="EMBL" id="SCB71500.1"/>
    </source>
</evidence>
<organism evidence="1 2">
    <name type="scientific">Bacillus mycoides</name>
    <dbReference type="NCBI Taxonomy" id="1405"/>
    <lineage>
        <taxon>Bacteria</taxon>
        <taxon>Bacillati</taxon>
        <taxon>Bacillota</taxon>
        <taxon>Bacilli</taxon>
        <taxon>Bacillales</taxon>
        <taxon>Bacillaceae</taxon>
        <taxon>Bacillus</taxon>
        <taxon>Bacillus cereus group</taxon>
    </lineage>
</organism>
<sequence>MNQRIKKHYDKEMMAGTLNQRNISKLKQIKPTNSQIEQNIQEDLVI</sequence>
<proteinExistence type="predicted"/>
<name>A0A1G4ERD6_BACMY</name>
<dbReference type="Proteomes" id="UP000195696">
    <property type="component" value="Unassembled WGS sequence"/>
</dbReference>
<dbReference type="AlphaFoldDB" id="A0A1G4ERD6"/>
<reference evidence="1 2" key="1">
    <citation type="submission" date="2016-08" db="EMBL/GenBank/DDBJ databases">
        <authorList>
            <person name="Seilhamer J.J."/>
        </authorList>
    </citation>
    <scope>NUCLEOTIDE SEQUENCE [LARGE SCALE GENOMIC DNA]</scope>
    <source>
        <strain evidence="1 2">SDA_GO95</strain>
    </source>
</reference>
<gene>
    <name evidence="1" type="ORF">BWGO95_05740</name>
</gene>
<protein>
    <submittedName>
        <fullName evidence="1">Uncharacterized protein</fullName>
    </submittedName>
</protein>
<evidence type="ECO:0000313" key="2">
    <source>
        <dbReference type="Proteomes" id="UP000195696"/>
    </source>
</evidence>